<dbReference type="AlphaFoldDB" id="A0A8R7QEQ4"/>
<organism evidence="2 3">
    <name type="scientific">Triticum urartu</name>
    <name type="common">Red wild einkorn</name>
    <name type="synonym">Crithodium urartu</name>
    <dbReference type="NCBI Taxonomy" id="4572"/>
    <lineage>
        <taxon>Eukaryota</taxon>
        <taxon>Viridiplantae</taxon>
        <taxon>Streptophyta</taxon>
        <taxon>Embryophyta</taxon>
        <taxon>Tracheophyta</taxon>
        <taxon>Spermatophyta</taxon>
        <taxon>Magnoliopsida</taxon>
        <taxon>Liliopsida</taxon>
        <taxon>Poales</taxon>
        <taxon>Poaceae</taxon>
        <taxon>BOP clade</taxon>
        <taxon>Pooideae</taxon>
        <taxon>Triticodae</taxon>
        <taxon>Triticeae</taxon>
        <taxon>Triticinae</taxon>
        <taxon>Triticum</taxon>
    </lineage>
</organism>
<sequence length="125" mass="13270">PFASIDSLLLSPLACKTPVAVGQLSLPRRSLSLDSTPASLDRASKPSASSCSSSATLSDCCAFPPGQHPGLHLRPRCTPPPSCLAYHWEEDDGEERPFVRRVGHAAASAQLSREAVVRHLSALLE</sequence>
<dbReference type="Gramene" id="TuG1812G0500002203.01.T01">
    <property type="protein sequence ID" value="TuG1812G0500002203.01.T01"/>
    <property type="gene ID" value="TuG1812G0500002203.01"/>
</dbReference>
<reference evidence="3" key="1">
    <citation type="journal article" date="2013" name="Nature">
        <title>Draft genome of the wheat A-genome progenitor Triticum urartu.</title>
        <authorList>
            <person name="Ling H.Q."/>
            <person name="Zhao S."/>
            <person name="Liu D."/>
            <person name="Wang J."/>
            <person name="Sun H."/>
            <person name="Zhang C."/>
            <person name="Fan H."/>
            <person name="Li D."/>
            <person name="Dong L."/>
            <person name="Tao Y."/>
            <person name="Gao C."/>
            <person name="Wu H."/>
            <person name="Li Y."/>
            <person name="Cui Y."/>
            <person name="Guo X."/>
            <person name="Zheng S."/>
            <person name="Wang B."/>
            <person name="Yu K."/>
            <person name="Liang Q."/>
            <person name="Yang W."/>
            <person name="Lou X."/>
            <person name="Chen J."/>
            <person name="Feng M."/>
            <person name="Jian J."/>
            <person name="Zhang X."/>
            <person name="Luo G."/>
            <person name="Jiang Y."/>
            <person name="Liu J."/>
            <person name="Wang Z."/>
            <person name="Sha Y."/>
            <person name="Zhang B."/>
            <person name="Wu H."/>
            <person name="Tang D."/>
            <person name="Shen Q."/>
            <person name="Xue P."/>
            <person name="Zou S."/>
            <person name="Wang X."/>
            <person name="Liu X."/>
            <person name="Wang F."/>
            <person name="Yang Y."/>
            <person name="An X."/>
            <person name="Dong Z."/>
            <person name="Zhang K."/>
            <person name="Zhang X."/>
            <person name="Luo M.C."/>
            <person name="Dvorak J."/>
            <person name="Tong Y."/>
            <person name="Wang J."/>
            <person name="Yang H."/>
            <person name="Li Z."/>
            <person name="Wang D."/>
            <person name="Zhang A."/>
            <person name="Wang J."/>
        </authorList>
    </citation>
    <scope>NUCLEOTIDE SEQUENCE</scope>
    <source>
        <strain evidence="3">cv. G1812</strain>
    </source>
</reference>
<evidence type="ECO:0000256" key="1">
    <source>
        <dbReference type="SAM" id="MobiDB-lite"/>
    </source>
</evidence>
<dbReference type="EnsemblPlants" id="TuG1812G0500002203.01.T01">
    <property type="protein sequence ID" value="TuG1812G0500002203.01.T01"/>
    <property type="gene ID" value="TuG1812G0500002203.01"/>
</dbReference>
<evidence type="ECO:0000313" key="3">
    <source>
        <dbReference type="Proteomes" id="UP000015106"/>
    </source>
</evidence>
<dbReference type="Proteomes" id="UP000015106">
    <property type="component" value="Chromosome 5"/>
</dbReference>
<name>A0A8R7QEQ4_TRIUA</name>
<evidence type="ECO:0000313" key="2">
    <source>
        <dbReference type="EnsemblPlants" id="TuG1812G0500002203.01.T01"/>
    </source>
</evidence>
<reference evidence="2" key="3">
    <citation type="submission" date="2022-06" db="UniProtKB">
        <authorList>
            <consortium name="EnsemblPlants"/>
        </authorList>
    </citation>
    <scope>IDENTIFICATION</scope>
</reference>
<feature type="region of interest" description="Disordered" evidence="1">
    <location>
        <begin position="33"/>
        <end position="53"/>
    </location>
</feature>
<reference evidence="2" key="2">
    <citation type="submission" date="2018-03" db="EMBL/GenBank/DDBJ databases">
        <title>The Triticum urartu genome reveals the dynamic nature of wheat genome evolution.</title>
        <authorList>
            <person name="Ling H."/>
            <person name="Ma B."/>
            <person name="Shi X."/>
            <person name="Liu H."/>
            <person name="Dong L."/>
            <person name="Sun H."/>
            <person name="Cao Y."/>
            <person name="Gao Q."/>
            <person name="Zheng S."/>
            <person name="Li Y."/>
            <person name="Yu Y."/>
            <person name="Du H."/>
            <person name="Qi M."/>
            <person name="Li Y."/>
            <person name="Yu H."/>
            <person name="Cui Y."/>
            <person name="Wang N."/>
            <person name="Chen C."/>
            <person name="Wu H."/>
            <person name="Zhao Y."/>
            <person name="Zhang J."/>
            <person name="Li Y."/>
            <person name="Zhou W."/>
            <person name="Zhang B."/>
            <person name="Hu W."/>
            <person name="Eijk M."/>
            <person name="Tang J."/>
            <person name="Witsenboer H."/>
            <person name="Zhao S."/>
            <person name="Li Z."/>
            <person name="Zhang A."/>
            <person name="Wang D."/>
            <person name="Liang C."/>
        </authorList>
    </citation>
    <scope>NUCLEOTIDE SEQUENCE [LARGE SCALE GENOMIC DNA]</scope>
    <source>
        <strain evidence="2">cv. G1812</strain>
    </source>
</reference>
<keyword evidence="3" id="KW-1185">Reference proteome</keyword>
<proteinExistence type="predicted"/>
<protein>
    <submittedName>
        <fullName evidence="2">Uncharacterized protein</fullName>
    </submittedName>
</protein>
<accession>A0A8R7QEQ4</accession>